<reference evidence="2 3" key="1">
    <citation type="submission" date="2015-08" db="EMBL/GenBank/DDBJ databases">
        <authorList>
            <person name="Babu N.S."/>
            <person name="Beckwith C.J."/>
            <person name="Beseler K.G."/>
            <person name="Brison A."/>
            <person name="Carone J.V."/>
            <person name="Caskin T.P."/>
            <person name="Diamond M."/>
            <person name="Durham M.E."/>
            <person name="Foxe J.M."/>
            <person name="Go M."/>
            <person name="Henderson B.A."/>
            <person name="Jones I.B."/>
            <person name="McGettigan J.A."/>
            <person name="Micheletti S.J."/>
            <person name="Nasrallah M.E."/>
            <person name="Ortiz D."/>
            <person name="Piller C.R."/>
            <person name="Privatt S.R."/>
            <person name="Schneider S.L."/>
            <person name="Sharp S."/>
            <person name="Smith T.C."/>
            <person name="Stanton J.D."/>
            <person name="Ullery H.E."/>
            <person name="Wilson R.J."/>
            <person name="Serrano M.G."/>
            <person name="Buck G."/>
            <person name="Lee V."/>
            <person name="Wang Y."/>
            <person name="Carvalho R."/>
            <person name="Voegtly L."/>
            <person name="Shi R."/>
            <person name="Duckworth R."/>
            <person name="Johnson A."/>
            <person name="Loviza R."/>
            <person name="Walstead R."/>
            <person name="Shah Z."/>
            <person name="Kiflezghi M."/>
            <person name="Wade K."/>
            <person name="Ball S.L."/>
            <person name="Bradley K.W."/>
            <person name="Asai D.J."/>
            <person name="Bowman C.A."/>
            <person name="Russell D.A."/>
            <person name="Pope W.H."/>
            <person name="Jacobs-Sera D."/>
            <person name="Hendrix R.W."/>
            <person name="Hatfull G.F."/>
        </authorList>
    </citation>
    <scope>NUCLEOTIDE SEQUENCE [LARGE SCALE GENOMIC DNA]</scope>
    <source>
        <strain evidence="2 3">DSM 27710</strain>
    </source>
</reference>
<dbReference type="Proteomes" id="UP000055590">
    <property type="component" value="Chromosome"/>
</dbReference>
<sequence>MKVLVAAAAGLALAGIVVPMPVKACAVCSCGDPTLTTMGAEQPFGGRLRVSLEARHRTDSIGEPGVNELALTEDRLEARLAWAPHESVFLLLTVPWLTRSIDYVNLAHRNQAGIGDLELHARVFLFQDREYAPRHLVSALTGVRLPTSPFQRDGSGRSLPLELQSGTGSFDPSLGLAYTWFDFPWSVYASARGTVPTSGFESTRASRSLGLTLAGQHQLFDSLGVRAGVDARVDGTSLEETGPSPDSGGWIAFGSVELLWSPVTDLVFFGSARLPAWNALSGHHTEGPIFGAGVAYDL</sequence>
<gene>
    <name evidence="2" type="ORF">AKJ08_1689</name>
</gene>
<dbReference type="OrthoDB" id="5510217at2"/>
<name>A0A0K1PCS4_9BACT</name>
<dbReference type="AlphaFoldDB" id="A0A0K1PCS4"/>
<evidence type="ECO:0008006" key="4">
    <source>
        <dbReference type="Google" id="ProtNLM"/>
    </source>
</evidence>
<evidence type="ECO:0000256" key="1">
    <source>
        <dbReference type="SAM" id="SignalP"/>
    </source>
</evidence>
<evidence type="ECO:0000313" key="2">
    <source>
        <dbReference type="EMBL" id="AKU91302.1"/>
    </source>
</evidence>
<organism evidence="2 3">
    <name type="scientific">Vulgatibacter incomptus</name>
    <dbReference type="NCBI Taxonomy" id="1391653"/>
    <lineage>
        <taxon>Bacteria</taxon>
        <taxon>Pseudomonadati</taxon>
        <taxon>Myxococcota</taxon>
        <taxon>Myxococcia</taxon>
        <taxon>Myxococcales</taxon>
        <taxon>Cystobacterineae</taxon>
        <taxon>Vulgatibacteraceae</taxon>
        <taxon>Vulgatibacter</taxon>
    </lineage>
</organism>
<feature type="signal peptide" evidence="1">
    <location>
        <begin position="1"/>
        <end position="24"/>
    </location>
</feature>
<dbReference type="EMBL" id="CP012332">
    <property type="protein sequence ID" value="AKU91302.1"/>
    <property type="molecule type" value="Genomic_DNA"/>
</dbReference>
<accession>A0A0K1PCS4</accession>
<keyword evidence="3" id="KW-1185">Reference proteome</keyword>
<proteinExistence type="predicted"/>
<evidence type="ECO:0000313" key="3">
    <source>
        <dbReference type="Proteomes" id="UP000055590"/>
    </source>
</evidence>
<dbReference type="STRING" id="1391653.AKJ08_1689"/>
<keyword evidence="1" id="KW-0732">Signal</keyword>
<feature type="chain" id="PRO_5005465380" description="Transporter" evidence="1">
    <location>
        <begin position="25"/>
        <end position="298"/>
    </location>
</feature>
<protein>
    <recommendedName>
        <fullName evidence="4">Transporter</fullName>
    </recommendedName>
</protein>
<dbReference type="RefSeq" id="WP_050725629.1">
    <property type="nucleotide sequence ID" value="NZ_CP012332.1"/>
</dbReference>
<dbReference type="KEGG" id="vin:AKJ08_1689"/>